<evidence type="ECO:0000256" key="6">
    <source>
        <dbReference type="ARBA" id="ARBA00035292"/>
    </source>
</evidence>
<dbReference type="AlphaFoldDB" id="A0A7G6E4Y2"/>
<dbReference type="EMBL" id="CP045798">
    <property type="protein sequence ID" value="QNB47136.1"/>
    <property type="molecule type" value="Genomic_DNA"/>
</dbReference>
<feature type="domain" description="Ribosomal protein L9" evidence="9">
    <location>
        <begin position="13"/>
        <end position="40"/>
    </location>
</feature>
<keyword evidence="5 7" id="KW-0687">Ribonucleoprotein</keyword>
<evidence type="ECO:0000256" key="2">
    <source>
        <dbReference type="ARBA" id="ARBA00022730"/>
    </source>
</evidence>
<dbReference type="GO" id="GO:0005840">
    <property type="term" value="C:ribosome"/>
    <property type="evidence" value="ECO:0007669"/>
    <property type="project" value="UniProtKB-KW"/>
</dbReference>
<dbReference type="Gene3D" id="3.10.430.100">
    <property type="entry name" value="Ribosomal protein L9, C-terminal domain"/>
    <property type="match status" value="1"/>
</dbReference>
<dbReference type="SUPFAM" id="SSF55653">
    <property type="entry name" value="Ribosomal protein L9 C-domain"/>
    <property type="match status" value="1"/>
</dbReference>
<evidence type="ECO:0000256" key="1">
    <source>
        <dbReference type="ARBA" id="ARBA00010605"/>
    </source>
</evidence>
<evidence type="ECO:0000256" key="3">
    <source>
        <dbReference type="ARBA" id="ARBA00022884"/>
    </source>
</evidence>
<sequence>MKVILLQDVKGTGKKGETLNVAEGFARNFLIPRGLAVLATEKSLKELERQKALEAKKKAEELKNAQELAQKLSKVSLTLAVKTGAGGRLFGSINTKDIGDALEKKYGLVVDKRKIELKGAIKSLGTYPVTIKLHPEVTAAIEVQVTSGE</sequence>
<dbReference type="GO" id="GO:0019843">
    <property type="term" value="F:rRNA binding"/>
    <property type="evidence" value="ECO:0007669"/>
    <property type="project" value="UniProtKB-UniRule"/>
</dbReference>
<proteinExistence type="inferred from homology"/>
<dbReference type="InterPro" id="IPR020594">
    <property type="entry name" value="Ribosomal_bL9_bac/chp"/>
</dbReference>
<dbReference type="InterPro" id="IPR020070">
    <property type="entry name" value="Ribosomal_bL9_N"/>
</dbReference>
<dbReference type="NCBIfam" id="TIGR00158">
    <property type="entry name" value="L9"/>
    <property type="match status" value="1"/>
</dbReference>
<comment type="similarity">
    <text evidence="1 7">Belongs to the bacterial ribosomal protein bL9 family.</text>
</comment>
<dbReference type="FunFam" id="3.40.5.10:FF:000002">
    <property type="entry name" value="50S ribosomal protein L9"/>
    <property type="match status" value="1"/>
</dbReference>
<keyword evidence="11" id="KW-1185">Reference proteome</keyword>
<dbReference type="InterPro" id="IPR020069">
    <property type="entry name" value="Ribosomal_bL9_C"/>
</dbReference>
<dbReference type="InterPro" id="IPR000244">
    <property type="entry name" value="Ribosomal_bL9"/>
</dbReference>
<dbReference type="GO" id="GO:0003735">
    <property type="term" value="F:structural constituent of ribosome"/>
    <property type="evidence" value="ECO:0007669"/>
    <property type="project" value="InterPro"/>
</dbReference>
<comment type="function">
    <text evidence="7">Binds to the 23S rRNA.</text>
</comment>
<dbReference type="Pfam" id="PF01281">
    <property type="entry name" value="Ribosomal_L9_N"/>
    <property type="match status" value="1"/>
</dbReference>
<feature type="coiled-coil region" evidence="8">
    <location>
        <begin position="44"/>
        <end position="75"/>
    </location>
</feature>
<dbReference type="InterPro" id="IPR036791">
    <property type="entry name" value="Ribosomal_bL9_C_sf"/>
</dbReference>
<dbReference type="HAMAP" id="MF_00503">
    <property type="entry name" value="Ribosomal_bL9"/>
    <property type="match status" value="1"/>
</dbReference>
<dbReference type="Pfam" id="PF03948">
    <property type="entry name" value="Ribosomal_L9_C"/>
    <property type="match status" value="1"/>
</dbReference>
<accession>A0A7G6E4Y2</accession>
<protein>
    <recommendedName>
        <fullName evidence="6 7">Large ribosomal subunit protein bL9</fullName>
    </recommendedName>
</protein>
<gene>
    <name evidence="7" type="primary">rplI</name>
    <name evidence="10" type="ORF">BR63_12975</name>
</gene>
<dbReference type="PANTHER" id="PTHR21368">
    <property type="entry name" value="50S RIBOSOMAL PROTEIN L9"/>
    <property type="match status" value="1"/>
</dbReference>
<dbReference type="InterPro" id="IPR009027">
    <property type="entry name" value="Ribosomal_bL9/RNase_H1_N"/>
</dbReference>
<evidence type="ECO:0000259" key="9">
    <source>
        <dbReference type="PROSITE" id="PS00651"/>
    </source>
</evidence>
<dbReference type="KEGG" id="tfr:BR63_12975"/>
<dbReference type="SUPFAM" id="SSF55658">
    <property type="entry name" value="L9 N-domain-like"/>
    <property type="match status" value="1"/>
</dbReference>
<reference evidence="10 11" key="1">
    <citation type="journal article" date="2019" name="Front. Microbiol.">
        <title>Thermoanaerosceptrum fracticalcis gen. nov. sp. nov., a Novel Fumarate-Fermenting Microorganism From a Deep Fractured Carbonate Aquifer of the US Great Basin.</title>
        <authorList>
            <person name="Hamilton-Brehm S.D."/>
            <person name="Stewart L.E."/>
            <person name="Zavarin M."/>
            <person name="Caldwell M."/>
            <person name="Lawson P.A."/>
            <person name="Onstott T.C."/>
            <person name="Grzymski J."/>
            <person name="Neveux I."/>
            <person name="Lollar B.S."/>
            <person name="Russell C.E."/>
            <person name="Moser D.P."/>
        </authorList>
    </citation>
    <scope>NUCLEOTIDE SEQUENCE [LARGE SCALE GENOMIC DNA]</scope>
    <source>
        <strain evidence="10 11">DRI-13</strain>
    </source>
</reference>
<evidence type="ECO:0000256" key="4">
    <source>
        <dbReference type="ARBA" id="ARBA00022980"/>
    </source>
</evidence>
<dbReference type="PROSITE" id="PS00651">
    <property type="entry name" value="RIBOSOMAL_L9"/>
    <property type="match status" value="1"/>
</dbReference>
<evidence type="ECO:0000256" key="5">
    <source>
        <dbReference type="ARBA" id="ARBA00023274"/>
    </source>
</evidence>
<dbReference type="InterPro" id="IPR036935">
    <property type="entry name" value="Ribosomal_bL9_N_sf"/>
</dbReference>
<keyword evidence="4 7" id="KW-0689">Ribosomal protein</keyword>
<dbReference type="GO" id="GO:1990904">
    <property type="term" value="C:ribonucleoprotein complex"/>
    <property type="evidence" value="ECO:0007669"/>
    <property type="project" value="UniProtKB-KW"/>
</dbReference>
<evidence type="ECO:0000313" key="10">
    <source>
        <dbReference type="EMBL" id="QNB47136.1"/>
    </source>
</evidence>
<dbReference type="OrthoDB" id="9788336at2"/>
<evidence type="ECO:0000256" key="8">
    <source>
        <dbReference type="SAM" id="Coils"/>
    </source>
</evidence>
<organism evidence="10 11">
    <name type="scientific">Thermanaerosceptrum fracticalcis</name>
    <dbReference type="NCBI Taxonomy" id="1712410"/>
    <lineage>
        <taxon>Bacteria</taxon>
        <taxon>Bacillati</taxon>
        <taxon>Bacillota</taxon>
        <taxon>Clostridia</taxon>
        <taxon>Eubacteriales</taxon>
        <taxon>Peptococcaceae</taxon>
        <taxon>Thermanaerosceptrum</taxon>
    </lineage>
</organism>
<keyword evidence="2 7" id="KW-0699">rRNA-binding</keyword>
<evidence type="ECO:0000313" key="11">
    <source>
        <dbReference type="Proteomes" id="UP000515847"/>
    </source>
</evidence>
<name>A0A7G6E4Y2_THEFR</name>
<evidence type="ECO:0000256" key="7">
    <source>
        <dbReference type="HAMAP-Rule" id="MF_00503"/>
    </source>
</evidence>
<dbReference type="RefSeq" id="WP_034422678.1">
    <property type="nucleotide sequence ID" value="NZ_CP045798.1"/>
</dbReference>
<keyword evidence="3 7" id="KW-0694">RNA-binding</keyword>
<dbReference type="Proteomes" id="UP000515847">
    <property type="component" value="Chromosome"/>
</dbReference>
<dbReference type="GO" id="GO:0006412">
    <property type="term" value="P:translation"/>
    <property type="evidence" value="ECO:0007669"/>
    <property type="project" value="UniProtKB-UniRule"/>
</dbReference>
<keyword evidence="8" id="KW-0175">Coiled coil</keyword>
<dbReference type="Gene3D" id="3.40.5.10">
    <property type="entry name" value="Ribosomal protein L9, N-terminal domain"/>
    <property type="match status" value="1"/>
</dbReference>